<proteinExistence type="predicted"/>
<name>A0A152A7R1_TIELA</name>
<evidence type="ECO:0000313" key="2">
    <source>
        <dbReference type="Proteomes" id="UP000076078"/>
    </source>
</evidence>
<reference evidence="1 2" key="1">
    <citation type="submission" date="2015-12" db="EMBL/GenBank/DDBJ databases">
        <title>Dictyostelia acquired genes for synthesis and detection of signals that induce cell-type specialization by lateral gene transfer from prokaryotes.</title>
        <authorList>
            <person name="Gloeckner G."/>
            <person name="Schaap P."/>
        </authorList>
    </citation>
    <scope>NUCLEOTIDE SEQUENCE [LARGE SCALE GENOMIC DNA]</scope>
    <source>
        <strain evidence="1 2">TK</strain>
    </source>
</reference>
<dbReference type="InterPro" id="IPR036770">
    <property type="entry name" value="Ankyrin_rpt-contain_sf"/>
</dbReference>
<dbReference type="AlphaFoldDB" id="A0A152A7R1"/>
<dbReference type="Gene3D" id="1.25.40.20">
    <property type="entry name" value="Ankyrin repeat-containing domain"/>
    <property type="match status" value="1"/>
</dbReference>
<dbReference type="EMBL" id="LODT01000004">
    <property type="protein sequence ID" value="KYR02273.1"/>
    <property type="molecule type" value="Genomic_DNA"/>
</dbReference>
<sequence length="1002" mass="117468">MSVNITFLDIFRNPMIKPLILGNLKTLKYTSILHDIYKITNKEKPLKLGGPKRILSYYSISMTSTWIANQRHFHLLLDKIIHSRLKGYIFKLTFKAVRSLLKYNLDLSILKRIHQLEPMTFSLASRERQASHKKSLLEISCYNSTPQIVEYLLSVNMNPKLSVTYQSIGISVRSGNAKLYEFLSGLKCARSHQYKVTVDDLELVVRKNKIEMVECLMRRKQIPLFPEKFFSIAIRNNSLPMVELLFESRRCIVECTENTLSVAIKENRVEIVKLIHNRFPLLSGKLSHLDYSFVGSEEVRVTLDLDKLTCINILFGEISKNNHSVVKQLMENNSSYWWGEHYSNEKLSNVLYYADFDLVVWILEKLFQLKVPVKIKIEDKSFQSFRLFNESHQWNRFLNYEYDTFEYMVSHPHLVESLEYHSYYGKHSIVDRAIQLRLYNIAKLYMLHRPEMGDFSDLAIIYSIGQGSIEMFDLLSQSLPTDGTFFSSYRGYVHGRGRGIGIGGRGRGGRGRGGRGRPNLKFYNPVEVRSLEMLKHLNEKKSTKEVNTDLYTSTFYFTKFEFDINLLVSEESDPKELLSYALENNLVADSQNIEPWLLYFISQGDYDTLSMIKFVIYPPYQKISNWVSHKLYNTKHIPKNVRIDIKYIKFLYRYELMDLNELNQFFIMMLDKISIVKYGDDYDGTTQLLIEIPSALEYIFKNPTSTRSTLYQSIQTIMYMNTNGAGLNPQLSKFIEHLKVEPNLTRILLEFIPHFRKIFVSSFQEIIKEWYTGEGCKLYSKLVWEIFSGRSPYISRNQIRNMNIKIPFSSIIHQQKYTWPWVWDYVTISTDSLNELLLYKAISANINLLPKGYDASKFYSNDEKEFILFNDLSHATLTNLINSFLKTAVGEPEITFNAASKEWPKEFQLVEQRFVYFHPKVVYMLSNSYLKINLLGCIGDRPVELFKLKHHFLLNSKHDDKKYSGHTTLFALDDQLEKEMILDYVKWFIKSENHFIHLKSFT</sequence>
<comment type="caution">
    <text evidence="1">The sequence shown here is derived from an EMBL/GenBank/DDBJ whole genome shotgun (WGS) entry which is preliminary data.</text>
</comment>
<evidence type="ECO:0000313" key="1">
    <source>
        <dbReference type="EMBL" id="KYR02273.1"/>
    </source>
</evidence>
<dbReference type="InParanoid" id="A0A152A7R1"/>
<gene>
    <name evidence="1" type="ORF">DLAC_01104</name>
</gene>
<dbReference type="SUPFAM" id="SSF48403">
    <property type="entry name" value="Ankyrin repeat"/>
    <property type="match status" value="1"/>
</dbReference>
<protein>
    <submittedName>
        <fullName evidence="1">Uncharacterized protein</fullName>
    </submittedName>
</protein>
<organism evidence="1 2">
    <name type="scientific">Tieghemostelium lacteum</name>
    <name type="common">Slime mold</name>
    <name type="synonym">Dictyostelium lacteum</name>
    <dbReference type="NCBI Taxonomy" id="361077"/>
    <lineage>
        <taxon>Eukaryota</taxon>
        <taxon>Amoebozoa</taxon>
        <taxon>Evosea</taxon>
        <taxon>Eumycetozoa</taxon>
        <taxon>Dictyostelia</taxon>
        <taxon>Dictyosteliales</taxon>
        <taxon>Raperosteliaceae</taxon>
        <taxon>Tieghemostelium</taxon>
    </lineage>
</organism>
<accession>A0A152A7R1</accession>
<dbReference type="Proteomes" id="UP000076078">
    <property type="component" value="Unassembled WGS sequence"/>
</dbReference>
<keyword evidence="2" id="KW-1185">Reference proteome</keyword>